<sequence length="346" mass="38834">MQPKLASAYTVLRGDDCFCQPELAHSGNLLSIPLLRLIYRLVTMSTPSPAPEPSSYTAMDSDVEAIGRHCEFAYCHQLDFLPFRCDSCHHTFCLDHRTETAHKCPRAGEWASNRRRNSVGRTSGTSTPKPDHSNAVQCSNPTCKTFINTLQNTGVHCQHCNRGYCLKHRMREDHDCKNLIPLGARPIDIAMQSNKEKIRLGFGRLKQWGKNQQETLRPKPKPSSRAAQLAELNTLKKNAKGDDKLPSEKRVYLHVEAEAASTTSKLPRADLFFSQDWPVGRLLDEAAKRLQVANVNNRVETEEQKLRVYHVEAGRLLEFSEKVGKALINGNTVVLLRGVGPREAQA</sequence>
<dbReference type="GO" id="GO:0008270">
    <property type="term" value="F:zinc ion binding"/>
    <property type="evidence" value="ECO:0007669"/>
    <property type="project" value="UniProtKB-KW"/>
</dbReference>
<dbReference type="Gene3D" id="4.10.1110.10">
    <property type="entry name" value="AN1-like Zinc finger"/>
    <property type="match status" value="2"/>
</dbReference>
<dbReference type="AlphaFoldDB" id="A0A0D2EN07"/>
<dbReference type="InterPro" id="IPR057358">
    <property type="entry name" value="UBL_ZFAND1-like"/>
</dbReference>
<dbReference type="InterPro" id="IPR000058">
    <property type="entry name" value="Znf_AN1"/>
</dbReference>
<feature type="compositionally biased region" description="Polar residues" evidence="5">
    <location>
        <begin position="119"/>
        <end position="134"/>
    </location>
</feature>
<feature type="domain" description="AN1-type" evidence="6">
    <location>
        <begin position="64"/>
        <end position="112"/>
    </location>
</feature>
<evidence type="ECO:0000313" key="7">
    <source>
        <dbReference type="EMBL" id="KIW56085.1"/>
    </source>
</evidence>
<evidence type="ECO:0000256" key="3">
    <source>
        <dbReference type="ARBA" id="ARBA00022833"/>
    </source>
</evidence>
<dbReference type="Pfam" id="PF25327">
    <property type="entry name" value="UBL_ZFAND1"/>
    <property type="match status" value="1"/>
</dbReference>
<keyword evidence="8" id="KW-1185">Reference proteome</keyword>
<keyword evidence="2 4" id="KW-0863">Zinc-finger</keyword>
<evidence type="ECO:0000256" key="2">
    <source>
        <dbReference type="ARBA" id="ARBA00022771"/>
    </source>
</evidence>
<evidence type="ECO:0000256" key="4">
    <source>
        <dbReference type="PROSITE-ProRule" id="PRU00449"/>
    </source>
</evidence>
<keyword evidence="1" id="KW-0479">Metal-binding</keyword>
<gene>
    <name evidence="7" type="ORF">PV05_04773</name>
</gene>
<dbReference type="InterPro" id="IPR035896">
    <property type="entry name" value="AN1-like_Znf"/>
</dbReference>
<dbReference type="Proteomes" id="UP000054342">
    <property type="component" value="Unassembled WGS sequence"/>
</dbReference>
<dbReference type="PANTHER" id="PTHR14677:SF40">
    <property type="entry name" value="CDC48-ASSOCIATED UBIQUITIN-LIKE_ZINC FINGER PROTEIN 1"/>
    <property type="match status" value="1"/>
</dbReference>
<dbReference type="PANTHER" id="PTHR14677">
    <property type="entry name" value="ARSENITE INDUCUBLE RNA ASSOCIATED PROTEIN AIP-1-RELATED"/>
    <property type="match status" value="1"/>
</dbReference>
<evidence type="ECO:0000256" key="5">
    <source>
        <dbReference type="SAM" id="MobiDB-lite"/>
    </source>
</evidence>
<feature type="region of interest" description="Disordered" evidence="5">
    <location>
        <begin position="115"/>
        <end position="134"/>
    </location>
</feature>
<dbReference type="RefSeq" id="XP_013316669.1">
    <property type="nucleotide sequence ID" value="XM_013461215.1"/>
</dbReference>
<name>A0A0D2EN07_9EURO</name>
<evidence type="ECO:0000313" key="8">
    <source>
        <dbReference type="Proteomes" id="UP000054342"/>
    </source>
</evidence>
<dbReference type="SMART" id="SM00154">
    <property type="entry name" value="ZnF_AN1"/>
    <property type="match status" value="2"/>
</dbReference>
<protein>
    <recommendedName>
        <fullName evidence="6">AN1-type domain-containing protein</fullName>
    </recommendedName>
</protein>
<dbReference type="Pfam" id="PF01428">
    <property type="entry name" value="zf-AN1"/>
    <property type="match status" value="2"/>
</dbReference>
<dbReference type="PROSITE" id="PS51039">
    <property type="entry name" value="ZF_AN1"/>
    <property type="match status" value="1"/>
</dbReference>
<proteinExistence type="predicted"/>
<dbReference type="GeneID" id="25326681"/>
<dbReference type="SUPFAM" id="SSF118310">
    <property type="entry name" value="AN1-like Zinc finger"/>
    <property type="match status" value="2"/>
</dbReference>
<dbReference type="STRING" id="348802.A0A0D2EN07"/>
<keyword evidence="3" id="KW-0862">Zinc</keyword>
<evidence type="ECO:0000256" key="1">
    <source>
        <dbReference type="ARBA" id="ARBA00022723"/>
    </source>
</evidence>
<dbReference type="GO" id="GO:0005737">
    <property type="term" value="C:cytoplasm"/>
    <property type="evidence" value="ECO:0007669"/>
    <property type="project" value="TreeGrafter"/>
</dbReference>
<evidence type="ECO:0000259" key="6">
    <source>
        <dbReference type="PROSITE" id="PS51039"/>
    </source>
</evidence>
<dbReference type="OrthoDB" id="431929at2759"/>
<reference evidence="7 8" key="1">
    <citation type="submission" date="2015-01" db="EMBL/GenBank/DDBJ databases">
        <title>The Genome Sequence of Exophiala xenobiotica CBS118157.</title>
        <authorList>
            <consortium name="The Broad Institute Genomics Platform"/>
            <person name="Cuomo C."/>
            <person name="de Hoog S."/>
            <person name="Gorbushina A."/>
            <person name="Stielow B."/>
            <person name="Teixiera M."/>
            <person name="Abouelleil A."/>
            <person name="Chapman S.B."/>
            <person name="Priest M."/>
            <person name="Young S.K."/>
            <person name="Wortman J."/>
            <person name="Nusbaum C."/>
            <person name="Birren B."/>
        </authorList>
    </citation>
    <scope>NUCLEOTIDE SEQUENCE [LARGE SCALE GENOMIC DNA]</scope>
    <source>
        <strain evidence="7 8">CBS 118157</strain>
    </source>
</reference>
<dbReference type="HOGENOM" id="CLU_052358_2_0_1"/>
<accession>A0A0D2EN07</accession>
<organism evidence="7 8">
    <name type="scientific">Exophiala xenobiotica</name>
    <dbReference type="NCBI Taxonomy" id="348802"/>
    <lineage>
        <taxon>Eukaryota</taxon>
        <taxon>Fungi</taxon>
        <taxon>Dikarya</taxon>
        <taxon>Ascomycota</taxon>
        <taxon>Pezizomycotina</taxon>
        <taxon>Eurotiomycetes</taxon>
        <taxon>Chaetothyriomycetidae</taxon>
        <taxon>Chaetothyriales</taxon>
        <taxon>Herpotrichiellaceae</taxon>
        <taxon>Exophiala</taxon>
    </lineage>
</organism>
<dbReference type="EMBL" id="KN847319">
    <property type="protein sequence ID" value="KIW56085.1"/>
    <property type="molecule type" value="Genomic_DNA"/>
</dbReference>